<keyword evidence="2" id="KW-1277">Toxin-antitoxin system</keyword>
<sequence>MSVPYDLRWSRNARRAVNEELPEGAAAAALELILGPLREEPRRVDKPLREPFTGLWSARRATYRVVYRIDEDEHLVVIEDIGHGGSIYRPR</sequence>
<comment type="caution">
    <text evidence="3">The sequence shown here is derived from an EMBL/GenBank/DDBJ whole genome shotgun (WGS) entry which is preliminary data.</text>
</comment>
<gene>
    <name evidence="3" type="ORF">ACFQRF_21770</name>
</gene>
<dbReference type="InterPro" id="IPR035093">
    <property type="entry name" value="RelE/ParE_toxin_dom_sf"/>
</dbReference>
<evidence type="ECO:0000313" key="3">
    <source>
        <dbReference type="EMBL" id="MFC7330360.1"/>
    </source>
</evidence>
<proteinExistence type="inferred from homology"/>
<dbReference type="Gene3D" id="3.30.2310.20">
    <property type="entry name" value="RelE-like"/>
    <property type="match status" value="1"/>
</dbReference>
<dbReference type="SUPFAM" id="SSF143011">
    <property type="entry name" value="RelE-like"/>
    <property type="match status" value="1"/>
</dbReference>
<evidence type="ECO:0000256" key="2">
    <source>
        <dbReference type="ARBA" id="ARBA00022649"/>
    </source>
</evidence>
<name>A0ABW2KMF0_9ACTN</name>
<accession>A0ABW2KMF0</accession>
<comment type="similarity">
    <text evidence="1">Belongs to the RelE toxin family.</text>
</comment>
<reference evidence="4" key="1">
    <citation type="journal article" date="2019" name="Int. J. Syst. Evol. Microbiol.">
        <title>The Global Catalogue of Microorganisms (GCM) 10K type strain sequencing project: providing services to taxonomists for standard genome sequencing and annotation.</title>
        <authorList>
            <consortium name="The Broad Institute Genomics Platform"/>
            <consortium name="The Broad Institute Genome Sequencing Center for Infectious Disease"/>
            <person name="Wu L."/>
            <person name="Ma J."/>
        </authorList>
    </citation>
    <scope>NUCLEOTIDE SEQUENCE [LARGE SCALE GENOMIC DNA]</scope>
    <source>
        <strain evidence="4">CGMCC 4.7382</strain>
    </source>
</reference>
<dbReference type="Pfam" id="PF05016">
    <property type="entry name" value="ParE_toxin"/>
    <property type="match status" value="1"/>
</dbReference>
<evidence type="ECO:0000313" key="4">
    <source>
        <dbReference type="Proteomes" id="UP001596540"/>
    </source>
</evidence>
<dbReference type="Proteomes" id="UP001596540">
    <property type="component" value="Unassembled WGS sequence"/>
</dbReference>
<protein>
    <submittedName>
        <fullName evidence="3">Type II toxin-antitoxin system RelE/ParE family toxin</fullName>
    </submittedName>
</protein>
<dbReference type="PANTHER" id="PTHR35601">
    <property type="entry name" value="TOXIN RELE"/>
    <property type="match status" value="1"/>
</dbReference>
<keyword evidence="4" id="KW-1185">Reference proteome</keyword>
<evidence type="ECO:0000256" key="1">
    <source>
        <dbReference type="ARBA" id="ARBA00006226"/>
    </source>
</evidence>
<dbReference type="EMBL" id="JBHTBH010000011">
    <property type="protein sequence ID" value="MFC7330360.1"/>
    <property type="molecule type" value="Genomic_DNA"/>
</dbReference>
<dbReference type="PANTHER" id="PTHR35601:SF1">
    <property type="entry name" value="TOXIN RELE"/>
    <property type="match status" value="1"/>
</dbReference>
<dbReference type="InterPro" id="IPR007712">
    <property type="entry name" value="RelE/ParE_toxin"/>
</dbReference>
<dbReference type="RefSeq" id="WP_379873001.1">
    <property type="nucleotide sequence ID" value="NZ_JBHTBH010000011.1"/>
</dbReference>
<organism evidence="3 4">
    <name type="scientific">Marinactinospora rubrisoli</name>
    <dbReference type="NCBI Taxonomy" id="2715399"/>
    <lineage>
        <taxon>Bacteria</taxon>
        <taxon>Bacillati</taxon>
        <taxon>Actinomycetota</taxon>
        <taxon>Actinomycetes</taxon>
        <taxon>Streptosporangiales</taxon>
        <taxon>Nocardiopsidaceae</taxon>
        <taxon>Marinactinospora</taxon>
    </lineage>
</organism>